<dbReference type="EMBL" id="JAGSXH010000016">
    <property type="protein sequence ID" value="MBS2962852.1"/>
    <property type="molecule type" value="Genomic_DNA"/>
</dbReference>
<dbReference type="GO" id="GO:0005886">
    <property type="term" value="C:plasma membrane"/>
    <property type="evidence" value="ECO:0007669"/>
    <property type="project" value="UniProtKB-SubCell"/>
</dbReference>
<evidence type="ECO:0000256" key="7">
    <source>
        <dbReference type="ARBA" id="ARBA00023136"/>
    </source>
</evidence>
<evidence type="ECO:0000259" key="9">
    <source>
        <dbReference type="PROSITE" id="PS50928"/>
    </source>
</evidence>
<sequence length="238" mass="26139">MFVMSFNAPIGRYNYIWHQFSADAWRHPCAVGDICQHMGLSLEIGVVAMIGSTVLGTMAAFAMSRHRFRARPMVNTLLFLPMAAPEIIMGATLLTLFFTTIGSGSMGFWTIVIGHIMFCLSYVVVTVKSRLAGMDPTLENAAQDLYATPLQTFMKVTLPLVAPGIMAAALLSFALSVDDYIVTKYTAGDQITFPLYVYGAVQRSVPTQIDVIGSMMMLVTMTGIMAMLVVSRVRARRR</sequence>
<feature type="transmembrane region" description="Helical" evidence="8">
    <location>
        <begin position="44"/>
        <end position="64"/>
    </location>
</feature>
<dbReference type="InterPro" id="IPR000515">
    <property type="entry name" value="MetI-like"/>
</dbReference>
<dbReference type="InterPro" id="IPR051789">
    <property type="entry name" value="Bact_Polyamine_Transport"/>
</dbReference>
<dbReference type="PANTHER" id="PTHR43848:SF2">
    <property type="entry name" value="PUTRESCINE TRANSPORT SYSTEM PERMEASE PROTEIN POTI"/>
    <property type="match status" value="1"/>
</dbReference>
<dbReference type="PANTHER" id="PTHR43848">
    <property type="entry name" value="PUTRESCINE TRANSPORT SYSTEM PERMEASE PROTEIN POTI"/>
    <property type="match status" value="1"/>
</dbReference>
<keyword evidence="3 8" id="KW-0813">Transport</keyword>
<evidence type="ECO:0000256" key="8">
    <source>
        <dbReference type="RuleBase" id="RU363032"/>
    </source>
</evidence>
<evidence type="ECO:0000256" key="6">
    <source>
        <dbReference type="ARBA" id="ARBA00022989"/>
    </source>
</evidence>
<evidence type="ECO:0000256" key="5">
    <source>
        <dbReference type="ARBA" id="ARBA00022692"/>
    </source>
</evidence>
<accession>A0A8J7WNA5</accession>
<comment type="caution">
    <text evidence="10">The sequence shown here is derived from an EMBL/GenBank/DDBJ whole genome shotgun (WGS) entry which is preliminary data.</text>
</comment>
<organism evidence="10 11">
    <name type="scientific">Actinocrinis puniceicyclus</name>
    <dbReference type="NCBI Taxonomy" id="977794"/>
    <lineage>
        <taxon>Bacteria</taxon>
        <taxon>Bacillati</taxon>
        <taxon>Actinomycetota</taxon>
        <taxon>Actinomycetes</taxon>
        <taxon>Catenulisporales</taxon>
        <taxon>Actinospicaceae</taxon>
        <taxon>Actinocrinis</taxon>
    </lineage>
</organism>
<dbReference type="SUPFAM" id="SSF161098">
    <property type="entry name" value="MetI-like"/>
    <property type="match status" value="1"/>
</dbReference>
<evidence type="ECO:0000256" key="3">
    <source>
        <dbReference type="ARBA" id="ARBA00022448"/>
    </source>
</evidence>
<dbReference type="InterPro" id="IPR035906">
    <property type="entry name" value="MetI-like_sf"/>
</dbReference>
<dbReference type="Gene3D" id="1.10.3720.10">
    <property type="entry name" value="MetI-like"/>
    <property type="match status" value="1"/>
</dbReference>
<evidence type="ECO:0000256" key="1">
    <source>
        <dbReference type="ARBA" id="ARBA00004651"/>
    </source>
</evidence>
<keyword evidence="11" id="KW-1185">Reference proteome</keyword>
<comment type="subcellular location">
    <subcellularLocation>
        <location evidence="1 8">Cell membrane</location>
        <topology evidence="1 8">Multi-pass membrane protein</topology>
    </subcellularLocation>
</comment>
<feature type="domain" description="ABC transmembrane type-1" evidence="9">
    <location>
        <begin position="38"/>
        <end position="230"/>
    </location>
</feature>
<keyword evidence="4" id="KW-1003">Cell membrane</keyword>
<feature type="transmembrane region" description="Helical" evidence="8">
    <location>
        <begin position="107"/>
        <end position="125"/>
    </location>
</feature>
<feature type="transmembrane region" description="Helical" evidence="8">
    <location>
        <begin position="211"/>
        <end position="230"/>
    </location>
</feature>
<evidence type="ECO:0000313" key="10">
    <source>
        <dbReference type="EMBL" id="MBS2962852.1"/>
    </source>
</evidence>
<keyword evidence="7 8" id="KW-0472">Membrane</keyword>
<keyword evidence="6 8" id="KW-1133">Transmembrane helix</keyword>
<reference evidence="10" key="1">
    <citation type="submission" date="2021-04" db="EMBL/GenBank/DDBJ databases">
        <title>Genome based classification of Actinospica acidithermotolerans sp. nov., an actinobacterium isolated from an Indonesian hot spring.</title>
        <authorList>
            <person name="Kusuma A.B."/>
            <person name="Putra K.E."/>
            <person name="Nafisah S."/>
            <person name="Loh J."/>
            <person name="Nouioui I."/>
            <person name="Goodfellow M."/>
        </authorList>
    </citation>
    <scope>NUCLEOTIDE SEQUENCE</scope>
    <source>
        <strain evidence="10">DSM 45618</strain>
    </source>
</reference>
<name>A0A8J7WNA5_9ACTN</name>
<evidence type="ECO:0000313" key="11">
    <source>
        <dbReference type="Proteomes" id="UP000677913"/>
    </source>
</evidence>
<feature type="transmembrane region" description="Helical" evidence="8">
    <location>
        <begin position="156"/>
        <end position="175"/>
    </location>
</feature>
<keyword evidence="5 8" id="KW-0812">Transmembrane</keyword>
<dbReference type="AlphaFoldDB" id="A0A8J7WNA5"/>
<dbReference type="PROSITE" id="PS50928">
    <property type="entry name" value="ABC_TM1"/>
    <property type="match status" value="1"/>
</dbReference>
<evidence type="ECO:0000256" key="4">
    <source>
        <dbReference type="ARBA" id="ARBA00022475"/>
    </source>
</evidence>
<dbReference type="CDD" id="cd06261">
    <property type="entry name" value="TM_PBP2"/>
    <property type="match status" value="1"/>
</dbReference>
<feature type="transmembrane region" description="Helical" evidence="8">
    <location>
        <begin position="76"/>
        <end position="101"/>
    </location>
</feature>
<dbReference type="GO" id="GO:0055085">
    <property type="term" value="P:transmembrane transport"/>
    <property type="evidence" value="ECO:0007669"/>
    <property type="project" value="InterPro"/>
</dbReference>
<evidence type="ECO:0000256" key="2">
    <source>
        <dbReference type="ARBA" id="ARBA00007069"/>
    </source>
</evidence>
<comment type="similarity">
    <text evidence="2">Belongs to the binding-protein-dependent transport system permease family. CysTW subfamily.</text>
</comment>
<gene>
    <name evidence="10" type="ORF">KGA66_07350</name>
</gene>
<dbReference type="Proteomes" id="UP000677913">
    <property type="component" value="Unassembled WGS sequence"/>
</dbReference>
<protein>
    <submittedName>
        <fullName evidence="10">ABC transporter permease</fullName>
    </submittedName>
</protein>
<proteinExistence type="inferred from homology"/>
<dbReference type="Pfam" id="PF00528">
    <property type="entry name" value="BPD_transp_1"/>
    <property type="match status" value="1"/>
</dbReference>